<sequence length="82" mass="9105">MGRGASKSEDVGGEKIWTGVCLFTYALLGISVEENPTRFGLFGGRKQYHPYERCVFILLFVCTKSVTLLNSEKVIKFISPLG</sequence>
<evidence type="ECO:0000313" key="1">
    <source>
        <dbReference type="EMBL" id="SBS82896.1"/>
    </source>
</evidence>
<dbReference type="EMBL" id="FLQV01000294">
    <property type="protein sequence ID" value="SBS88663.1"/>
    <property type="molecule type" value="Genomic_DNA"/>
</dbReference>
<gene>
    <name evidence="2" type="ORF">POVCU1_015940</name>
    <name evidence="1" type="ORF">POVCU2_0017750</name>
</gene>
<reference evidence="1" key="2">
    <citation type="submission" date="2016-05" db="EMBL/GenBank/DDBJ databases">
        <authorList>
            <person name="Lavstsen T."/>
            <person name="Jespersen J.S."/>
        </authorList>
    </citation>
    <scope>NUCLEOTIDE SEQUENCE [LARGE SCALE GENOMIC DNA]</scope>
</reference>
<dbReference type="Proteomes" id="UP000078560">
    <property type="component" value="Unassembled WGS sequence"/>
</dbReference>
<evidence type="ECO:0000313" key="3">
    <source>
        <dbReference type="Proteomes" id="UP000078546"/>
    </source>
</evidence>
<proteinExistence type="predicted"/>
<evidence type="ECO:0000313" key="4">
    <source>
        <dbReference type="Proteomes" id="UP000078560"/>
    </source>
</evidence>
<organism evidence="1 4">
    <name type="scientific">Plasmodium ovale curtisi</name>
    <dbReference type="NCBI Taxonomy" id="864141"/>
    <lineage>
        <taxon>Eukaryota</taxon>
        <taxon>Sar</taxon>
        <taxon>Alveolata</taxon>
        <taxon>Apicomplexa</taxon>
        <taxon>Aconoidasida</taxon>
        <taxon>Haemosporida</taxon>
        <taxon>Plasmodiidae</taxon>
        <taxon>Plasmodium</taxon>
        <taxon>Plasmodium (Plasmodium)</taxon>
    </lineage>
</organism>
<reference evidence="3 4" key="1">
    <citation type="submission" date="2016-05" db="EMBL/GenBank/DDBJ databases">
        <authorList>
            <person name="Naeem Raeece"/>
        </authorList>
    </citation>
    <scope>NUCLEOTIDE SEQUENCE [LARGE SCALE GENOMIC DNA]</scope>
</reference>
<dbReference type="Proteomes" id="UP000078546">
    <property type="component" value="Unassembled WGS sequence"/>
</dbReference>
<evidence type="ECO:0000313" key="2">
    <source>
        <dbReference type="EMBL" id="SBS88663.1"/>
    </source>
</evidence>
<accession>A0A1A8VT83</accession>
<dbReference type="AlphaFoldDB" id="A0A1A8VT83"/>
<protein>
    <submittedName>
        <fullName evidence="1">Uncharacterized protein</fullName>
    </submittedName>
</protein>
<dbReference type="EMBL" id="FLQU01000230">
    <property type="protein sequence ID" value="SBS82896.1"/>
    <property type="molecule type" value="Genomic_DNA"/>
</dbReference>
<name>A0A1A8VT83_PLAOA</name>